<dbReference type="KEGG" id="euz:DVS28_b0101"/>
<proteinExistence type="predicted"/>
<keyword evidence="2" id="KW-1185">Reference proteome</keyword>
<geneLocation type="plasmid" evidence="2">
    <name>pedy32-46i</name>
</geneLocation>
<gene>
    <name evidence="1" type="ORF">DVS28_b0101</name>
</gene>
<dbReference type="Proteomes" id="UP000264006">
    <property type="component" value="Plasmid pEDY32-46I"/>
</dbReference>
<dbReference type="EMBL" id="CP031166">
    <property type="protein sequence ID" value="AXV09871.1"/>
    <property type="molecule type" value="Genomic_DNA"/>
</dbReference>
<accession>A0A346Y5X4</accession>
<evidence type="ECO:0000313" key="2">
    <source>
        <dbReference type="Proteomes" id="UP000264006"/>
    </source>
</evidence>
<protein>
    <submittedName>
        <fullName evidence="1">Uncharacterized protein</fullName>
    </submittedName>
</protein>
<organism evidence="1 2">
    <name type="scientific">Euzebya pacifica</name>
    <dbReference type="NCBI Taxonomy" id="1608957"/>
    <lineage>
        <taxon>Bacteria</taxon>
        <taxon>Bacillati</taxon>
        <taxon>Actinomycetota</taxon>
        <taxon>Nitriliruptoria</taxon>
        <taxon>Euzebyales</taxon>
    </lineage>
</organism>
<reference evidence="1 2" key="1">
    <citation type="submission" date="2018-09" db="EMBL/GenBank/DDBJ databases">
        <title>Complete genome sequence of Euzebya sp. DY32-46 isolated from seawater of Pacific Ocean.</title>
        <authorList>
            <person name="Xu L."/>
            <person name="Wu Y.-H."/>
            <person name="Xu X.-W."/>
        </authorList>
    </citation>
    <scope>NUCLEOTIDE SEQUENCE [LARGE SCALE GENOMIC DNA]</scope>
    <source>
        <strain evidence="1 2">DY32-46</strain>
        <plasmid evidence="2">pedy32-46i</plasmid>
    </source>
</reference>
<dbReference type="AlphaFoldDB" id="A0A346Y5X4"/>
<dbReference type="RefSeq" id="WP_114594483.1">
    <property type="nucleotide sequence ID" value="NZ_CP031166.1"/>
</dbReference>
<keyword evidence="1" id="KW-0614">Plasmid</keyword>
<name>A0A346Y5X4_9ACTN</name>
<sequence length="82" mass="8639">MTTTAPQRADVEQRFNVALDGVTDVLLDALDDAAYDEATVHLDGIRAVLCRALGGHDMVLDQCGRPEHAACITCGEPAVTAS</sequence>
<evidence type="ECO:0000313" key="1">
    <source>
        <dbReference type="EMBL" id="AXV09871.1"/>
    </source>
</evidence>